<dbReference type="InterPro" id="IPR004155">
    <property type="entry name" value="PBS_lyase_HEAT"/>
</dbReference>
<evidence type="ECO:0008006" key="3">
    <source>
        <dbReference type="Google" id="ProtNLM"/>
    </source>
</evidence>
<name>A0ABY1QAC3_9BACT</name>
<dbReference type="SMART" id="SM00567">
    <property type="entry name" value="EZ_HEAT"/>
    <property type="match status" value="2"/>
</dbReference>
<reference evidence="1 2" key="1">
    <citation type="submission" date="2017-05" db="EMBL/GenBank/DDBJ databases">
        <authorList>
            <person name="Varghese N."/>
            <person name="Submissions S."/>
        </authorList>
    </citation>
    <scope>NUCLEOTIDE SEQUENCE [LARGE SCALE GENOMIC DNA]</scope>
    <source>
        <strain evidence="1 2">DSM 25457</strain>
    </source>
</reference>
<evidence type="ECO:0000313" key="2">
    <source>
        <dbReference type="Proteomes" id="UP001158067"/>
    </source>
</evidence>
<keyword evidence="2" id="KW-1185">Reference proteome</keyword>
<dbReference type="Proteomes" id="UP001158067">
    <property type="component" value="Unassembled WGS sequence"/>
</dbReference>
<dbReference type="InterPro" id="IPR011989">
    <property type="entry name" value="ARM-like"/>
</dbReference>
<gene>
    <name evidence="1" type="ORF">SAMN06265222_108178</name>
</gene>
<organism evidence="1 2">
    <name type="scientific">Neorhodopirellula lusitana</name>
    <dbReference type="NCBI Taxonomy" id="445327"/>
    <lineage>
        <taxon>Bacteria</taxon>
        <taxon>Pseudomonadati</taxon>
        <taxon>Planctomycetota</taxon>
        <taxon>Planctomycetia</taxon>
        <taxon>Pirellulales</taxon>
        <taxon>Pirellulaceae</taxon>
        <taxon>Neorhodopirellula</taxon>
    </lineage>
</organism>
<comment type="caution">
    <text evidence="1">The sequence shown here is derived from an EMBL/GenBank/DDBJ whole genome shotgun (WGS) entry which is preliminary data.</text>
</comment>
<dbReference type="RefSeq" id="WP_283433545.1">
    <property type="nucleotide sequence ID" value="NZ_FXUG01000008.1"/>
</dbReference>
<sequence>MFANVAKPNSLLFFIGVSLALWLAPPTGYGQRALLPTDDPAVEQTMLRAGRSPTHLGKAISALTRMNEFEKVDQLLSSIDQRGYDEGQKTQVALQITAAQRLQIVTNEKSTAQAVKTIDDLFELKAKQLASPARISQAIGALISDNPDQTLPAMRVLFAGGEASTAALAGAIAETDNRVQREYWLKALLRIDRQAGVTALKRLALYGTENLQDGAITALLRLGGSSFTTELFTALYRTDSTTSQTRDRVADALQRRGEAVPTRAAVVSMLRDELTEANRVAAESIRQFGRVDAWVMDTDRTGIRAQRIPGWMLSYRDAADAATRLIAIGDNDPQSVLIQINALLANHITNDPDWGDEKQVATFYQQNILPILSNAADTRASQEGGVSANQSTSLLVANTIQIALHRAIATNNDPAALGIVRLIHADYAPWSDWLVRPNGEVSPIVTAVDHSNPMVRYEAAAAIAALQPTGPYAGSARVRDRLIQMSQLGDRGTAVVLENRPEVVLIWERLMNQAGLAASFVSTARQLERVAATGEDIRIVISKREPKDASAVEVIDMVRRIAMTRDVPILISIDPPNVAEVFEEPKEEIERVGGVELTEKDKELAAEFAATLPDKYGVIGGIENIEGVIEKELLYGDLDIDSTTRRELDMEVVGVSRWQDQSLRAGLIRQLVRPRSVAGLYELLLDSRRRQHLPPLSPIDRVHFRQVASQALAEK</sequence>
<accession>A0ABY1QAC3</accession>
<proteinExistence type="predicted"/>
<dbReference type="InterPro" id="IPR016024">
    <property type="entry name" value="ARM-type_fold"/>
</dbReference>
<dbReference type="Gene3D" id="1.25.10.10">
    <property type="entry name" value="Leucine-rich Repeat Variant"/>
    <property type="match status" value="1"/>
</dbReference>
<dbReference type="EMBL" id="FXUG01000008">
    <property type="protein sequence ID" value="SMP64201.1"/>
    <property type="molecule type" value="Genomic_DNA"/>
</dbReference>
<dbReference type="SUPFAM" id="SSF48371">
    <property type="entry name" value="ARM repeat"/>
    <property type="match status" value="1"/>
</dbReference>
<evidence type="ECO:0000313" key="1">
    <source>
        <dbReference type="EMBL" id="SMP64201.1"/>
    </source>
</evidence>
<protein>
    <recommendedName>
        <fullName evidence="3">HEAT repeat domain-containing protein</fullName>
    </recommendedName>
</protein>